<accession>A0A401TBA1</accession>
<name>A0A401TBA1_CHIPU</name>
<dbReference type="AlphaFoldDB" id="A0A401TBA1"/>
<protein>
    <submittedName>
        <fullName evidence="1">Uncharacterized protein</fullName>
    </submittedName>
</protein>
<gene>
    <name evidence="1" type="ORF">chiPu_0023592</name>
</gene>
<keyword evidence="2" id="KW-1185">Reference proteome</keyword>
<proteinExistence type="predicted"/>
<evidence type="ECO:0000313" key="2">
    <source>
        <dbReference type="Proteomes" id="UP000287033"/>
    </source>
</evidence>
<reference evidence="1 2" key="1">
    <citation type="journal article" date="2018" name="Nat. Ecol. Evol.">
        <title>Shark genomes provide insights into elasmobranch evolution and the origin of vertebrates.</title>
        <authorList>
            <person name="Hara Y"/>
            <person name="Yamaguchi K"/>
            <person name="Onimaru K"/>
            <person name="Kadota M"/>
            <person name="Koyanagi M"/>
            <person name="Keeley SD"/>
            <person name="Tatsumi K"/>
            <person name="Tanaka K"/>
            <person name="Motone F"/>
            <person name="Kageyama Y"/>
            <person name="Nozu R"/>
            <person name="Adachi N"/>
            <person name="Nishimura O"/>
            <person name="Nakagawa R"/>
            <person name="Tanegashima C"/>
            <person name="Kiyatake I"/>
            <person name="Matsumoto R"/>
            <person name="Murakumo K"/>
            <person name="Nishida K"/>
            <person name="Terakita A"/>
            <person name="Kuratani S"/>
            <person name="Sato K"/>
            <person name="Hyodo S Kuraku.S."/>
        </authorList>
    </citation>
    <scope>NUCLEOTIDE SEQUENCE [LARGE SCALE GENOMIC DNA]</scope>
</reference>
<dbReference type="Proteomes" id="UP000287033">
    <property type="component" value="Unassembled WGS sequence"/>
</dbReference>
<sequence length="75" mass="8329">MHSRLCEFPCSFEPMTPDDSSPLHTDMLDPNGICVRFPGITVTATFTTLDPLAASSCDRPWLLEGMPPVLWMHPP</sequence>
<dbReference type="EMBL" id="BEZZ01023563">
    <property type="protein sequence ID" value="GCC39950.1"/>
    <property type="molecule type" value="Genomic_DNA"/>
</dbReference>
<evidence type="ECO:0000313" key="1">
    <source>
        <dbReference type="EMBL" id="GCC39950.1"/>
    </source>
</evidence>
<comment type="caution">
    <text evidence="1">The sequence shown here is derived from an EMBL/GenBank/DDBJ whole genome shotgun (WGS) entry which is preliminary data.</text>
</comment>
<organism evidence="1 2">
    <name type="scientific">Chiloscyllium punctatum</name>
    <name type="common">Brownbanded bambooshark</name>
    <name type="synonym">Hemiscyllium punctatum</name>
    <dbReference type="NCBI Taxonomy" id="137246"/>
    <lineage>
        <taxon>Eukaryota</taxon>
        <taxon>Metazoa</taxon>
        <taxon>Chordata</taxon>
        <taxon>Craniata</taxon>
        <taxon>Vertebrata</taxon>
        <taxon>Chondrichthyes</taxon>
        <taxon>Elasmobranchii</taxon>
        <taxon>Galeomorphii</taxon>
        <taxon>Galeoidea</taxon>
        <taxon>Orectolobiformes</taxon>
        <taxon>Hemiscylliidae</taxon>
        <taxon>Chiloscyllium</taxon>
    </lineage>
</organism>